<feature type="transmembrane region" description="Helical" evidence="1">
    <location>
        <begin position="184"/>
        <end position="206"/>
    </location>
</feature>
<gene>
    <name evidence="2" type="ORF">C811_00076</name>
</gene>
<evidence type="ECO:0000256" key="1">
    <source>
        <dbReference type="SAM" id="Phobius"/>
    </source>
</evidence>
<feature type="transmembrane region" description="Helical" evidence="1">
    <location>
        <begin position="7"/>
        <end position="31"/>
    </location>
</feature>
<sequence>MLNLFRALWYCLVRNRALWGFLILFAVIMVWDMVSLGQNYYGQEGFRNIPPIYYEGVTVTLDPEGYLGEGGVVYFLVLLALVFVAVFFAEEFRAGTCRSLMAGPSSRRDFALALAVTVALLTMLFVLVGLVAVYAVIPRFPLLDVGLPTGRTLRWALQLVLIVEVYGLLTVAVAAATKRPAPTVAAMLLLATGQVEVLLTNLYVIATQLGAVAGLPELPAATDVSSAFFETAAMVPTWLPAAQLQWMMGEGCTPVAGDIAPVALLAAGAFGVVLLVTRRRAL</sequence>
<feature type="transmembrane region" description="Helical" evidence="1">
    <location>
        <begin position="155"/>
        <end position="177"/>
    </location>
</feature>
<keyword evidence="3" id="KW-1185">Reference proteome</keyword>
<organism evidence="2 3">
    <name type="scientific">Adlercreutzia caecimuris B7</name>
    <dbReference type="NCBI Taxonomy" id="1235794"/>
    <lineage>
        <taxon>Bacteria</taxon>
        <taxon>Bacillati</taxon>
        <taxon>Actinomycetota</taxon>
        <taxon>Coriobacteriia</taxon>
        <taxon>Eggerthellales</taxon>
        <taxon>Eggerthellaceae</taxon>
        <taxon>Adlercreutzia</taxon>
    </lineage>
</organism>
<dbReference type="RefSeq" id="WP_016308325.1">
    <property type="nucleotide sequence ID" value="NZ_KE159646.1"/>
</dbReference>
<accession>R9LDG1</accession>
<name>R9LDG1_9ACTN</name>
<dbReference type="Proteomes" id="UP000014204">
    <property type="component" value="Unassembled WGS sequence"/>
</dbReference>
<evidence type="ECO:0000313" key="2">
    <source>
        <dbReference type="EMBL" id="EOS53772.1"/>
    </source>
</evidence>
<keyword evidence="1" id="KW-1133">Transmembrane helix</keyword>
<dbReference type="Pfam" id="PF12730">
    <property type="entry name" value="ABC2_membrane_4"/>
    <property type="match status" value="1"/>
</dbReference>
<comment type="caution">
    <text evidence="2">The sequence shown here is derived from an EMBL/GenBank/DDBJ whole genome shotgun (WGS) entry which is preliminary data.</text>
</comment>
<feature type="transmembrane region" description="Helical" evidence="1">
    <location>
        <begin position="71"/>
        <end position="89"/>
    </location>
</feature>
<dbReference type="STRING" id="1235794.C811_00076"/>
<evidence type="ECO:0000313" key="3">
    <source>
        <dbReference type="Proteomes" id="UP000014204"/>
    </source>
</evidence>
<dbReference type="EMBL" id="ASSY01000001">
    <property type="protein sequence ID" value="EOS53772.1"/>
    <property type="molecule type" value="Genomic_DNA"/>
</dbReference>
<keyword evidence="1" id="KW-0812">Transmembrane</keyword>
<feature type="transmembrane region" description="Helical" evidence="1">
    <location>
        <begin position="110"/>
        <end position="135"/>
    </location>
</feature>
<dbReference type="HOGENOM" id="CLU_986045_0_0_11"/>
<dbReference type="AlphaFoldDB" id="R9LDG1"/>
<dbReference type="GeneID" id="82189752"/>
<feature type="transmembrane region" description="Helical" evidence="1">
    <location>
        <begin position="255"/>
        <end position="276"/>
    </location>
</feature>
<keyword evidence="1" id="KW-0472">Membrane</keyword>
<proteinExistence type="predicted"/>
<reference evidence="2 3" key="1">
    <citation type="submission" date="2013-04" db="EMBL/GenBank/DDBJ databases">
        <title>The Genome Sequence of Enterorhabdus caecimuris B7.</title>
        <authorList>
            <consortium name="The Broad Institute Genomics Platform"/>
            <consortium name="The Broad Institute Genome Sequencing Center for Infectious Disease"/>
            <person name="Earl A."/>
            <person name="Xavier R."/>
            <person name="Elson C."/>
            <person name="Duck W."/>
            <person name="Walker B."/>
            <person name="Young S."/>
            <person name="Zeng Q."/>
            <person name="Gargeya S."/>
            <person name="Fitzgerald M."/>
            <person name="Haas B."/>
            <person name="Abouelleil A."/>
            <person name="Allen A.W."/>
            <person name="Alvarado L."/>
            <person name="Arachchi H.M."/>
            <person name="Berlin A.M."/>
            <person name="Chapman S.B."/>
            <person name="Gainer-Dewar J."/>
            <person name="Goldberg J."/>
            <person name="Griggs A."/>
            <person name="Gujja S."/>
            <person name="Hansen M."/>
            <person name="Howarth C."/>
            <person name="Imamovic A."/>
            <person name="Ireland A."/>
            <person name="Larimer J."/>
            <person name="McCowan C."/>
            <person name="Murphy C."/>
            <person name="Pearson M."/>
            <person name="Poon T.W."/>
            <person name="Priest M."/>
            <person name="Roberts A."/>
            <person name="Saif S."/>
            <person name="Shea T."/>
            <person name="Sisk P."/>
            <person name="Sykes S."/>
            <person name="Wortman J."/>
            <person name="Nusbaum C."/>
            <person name="Birren B."/>
        </authorList>
    </citation>
    <scope>NUCLEOTIDE SEQUENCE [LARGE SCALE GENOMIC DNA]</scope>
    <source>
        <strain evidence="2 3">B7</strain>
    </source>
</reference>
<protein>
    <submittedName>
        <fullName evidence="2">Uncharacterized protein</fullName>
    </submittedName>
</protein>
<dbReference type="OrthoDB" id="1930566at2"/>